<proteinExistence type="predicted"/>
<dbReference type="EMBL" id="JAFDVH010000005">
    <property type="protein sequence ID" value="KAG7477436.1"/>
    <property type="molecule type" value="Genomic_DNA"/>
</dbReference>
<feature type="region of interest" description="Disordered" evidence="1">
    <location>
        <begin position="112"/>
        <end position="146"/>
    </location>
</feature>
<protein>
    <recommendedName>
        <fullName evidence="4">TRAF family member-associated NF-kappa-B activator</fullName>
    </recommendedName>
</protein>
<evidence type="ECO:0008006" key="4">
    <source>
        <dbReference type="Google" id="ProtNLM"/>
    </source>
</evidence>
<dbReference type="OrthoDB" id="8769224at2759"/>
<dbReference type="InterPro" id="IPR039669">
    <property type="entry name" value="TANK"/>
</dbReference>
<reference evidence="2" key="1">
    <citation type="submission" date="2021-01" db="EMBL/GenBank/DDBJ databases">
        <authorList>
            <person name="Zahm M."/>
            <person name="Roques C."/>
            <person name="Cabau C."/>
            <person name="Klopp C."/>
            <person name="Donnadieu C."/>
            <person name="Jouanno E."/>
            <person name="Lampietro C."/>
            <person name="Louis A."/>
            <person name="Herpin A."/>
            <person name="Echchiki A."/>
            <person name="Berthelot C."/>
            <person name="Parey E."/>
            <person name="Roest-Crollius H."/>
            <person name="Braasch I."/>
            <person name="Postlethwait J."/>
            <person name="Bobe J."/>
            <person name="Montfort J."/>
            <person name="Bouchez O."/>
            <person name="Begum T."/>
            <person name="Mejri S."/>
            <person name="Adams A."/>
            <person name="Chen W.-J."/>
            <person name="Guiguen Y."/>
        </authorList>
    </citation>
    <scope>NUCLEOTIDE SEQUENCE</scope>
    <source>
        <strain evidence="2">YG-15Mar2019-1</strain>
        <tissue evidence="2">Brain</tissue>
    </source>
</reference>
<name>A0A9D3Q5X4_MEGAT</name>
<evidence type="ECO:0000313" key="3">
    <source>
        <dbReference type="Proteomes" id="UP001046870"/>
    </source>
</evidence>
<organism evidence="2 3">
    <name type="scientific">Megalops atlanticus</name>
    <name type="common">Tarpon</name>
    <name type="synonym">Clupea gigantea</name>
    <dbReference type="NCBI Taxonomy" id="7932"/>
    <lineage>
        <taxon>Eukaryota</taxon>
        <taxon>Metazoa</taxon>
        <taxon>Chordata</taxon>
        <taxon>Craniata</taxon>
        <taxon>Vertebrata</taxon>
        <taxon>Euteleostomi</taxon>
        <taxon>Actinopterygii</taxon>
        <taxon>Neopterygii</taxon>
        <taxon>Teleostei</taxon>
        <taxon>Elopiformes</taxon>
        <taxon>Megalopidae</taxon>
        <taxon>Megalops</taxon>
    </lineage>
</organism>
<dbReference type="GO" id="GO:0043124">
    <property type="term" value="P:negative regulation of canonical NF-kappaB signal transduction"/>
    <property type="evidence" value="ECO:0007669"/>
    <property type="project" value="InterPro"/>
</dbReference>
<dbReference type="PANTHER" id="PTHR15249">
    <property type="entry name" value="TRAF FAMILY MEMBER-ASSOCIATED NF-KAPPA-B ACTIVATOR"/>
    <property type="match status" value="1"/>
</dbReference>
<comment type="caution">
    <text evidence="2">The sequence shown here is derived from an EMBL/GenBank/DDBJ whole genome shotgun (WGS) entry which is preliminary data.</text>
</comment>
<dbReference type="Proteomes" id="UP001046870">
    <property type="component" value="Chromosome 5"/>
</dbReference>
<dbReference type="AlphaFoldDB" id="A0A9D3Q5X4"/>
<gene>
    <name evidence="2" type="ORF">MATL_G00069600</name>
</gene>
<evidence type="ECO:0000313" key="2">
    <source>
        <dbReference type="EMBL" id="KAG7477436.1"/>
    </source>
</evidence>
<keyword evidence="3" id="KW-1185">Reference proteome</keyword>
<dbReference type="PANTHER" id="PTHR15249:SF0">
    <property type="entry name" value="TRAF FAMILY MEMBER-ASSOCIATED NF-KAPPA-B ACTIVATOR"/>
    <property type="match status" value="1"/>
</dbReference>
<sequence>MEQAYSDLYREFLRLRSLCLKQAALLHQLTETLKQQQAAPAHVLDPGAPVSIPVQCSEEQRCHTAACTHEVARLLPPAGQSKACIPVGGYAPAADVLLGGMDRLQLSTARQGGFRVTEPPRPATLGPLAAHGLSRESAPPSGSADLVRPEEHLRAEFYRAMNDPNTAGNTTTQGRKAPWMFSSFLDSEMLSQGGGLLMSEVALHSQVCEFCQAVFPGNTTTLGEILRHLTTHIT</sequence>
<evidence type="ECO:0000256" key="1">
    <source>
        <dbReference type="SAM" id="MobiDB-lite"/>
    </source>
</evidence>
<accession>A0A9D3Q5X4</accession>